<gene>
    <name evidence="2" type="ORF">LITE_LOCUS36297</name>
</gene>
<name>A0AAV0P1A9_9ROSI</name>
<accession>A0AAV0P1A9</accession>
<evidence type="ECO:0000256" key="1">
    <source>
        <dbReference type="SAM" id="MobiDB-lite"/>
    </source>
</evidence>
<dbReference type="PANTHER" id="PTHR36749">
    <property type="entry name" value="F7O18.3 PROTEIN"/>
    <property type="match status" value="1"/>
</dbReference>
<feature type="region of interest" description="Disordered" evidence="1">
    <location>
        <begin position="1"/>
        <end position="72"/>
    </location>
</feature>
<dbReference type="AlphaFoldDB" id="A0AAV0P1A9"/>
<evidence type="ECO:0000313" key="3">
    <source>
        <dbReference type="Proteomes" id="UP001154282"/>
    </source>
</evidence>
<proteinExistence type="predicted"/>
<dbReference type="EMBL" id="CAMGYJ010000008">
    <property type="protein sequence ID" value="CAI0464709.1"/>
    <property type="molecule type" value="Genomic_DNA"/>
</dbReference>
<sequence>MGDNLFEGLPPPSHQLHKDNHPPPPLAKSNTELVLVPPPPKSALKSALKRSKPVESTQEPEGSGVEKDLAAPEKKKLRFKTTTDASAEQVIEAMQKIASHIKNPTKFSKASKLAIQLIHAGSVTPSTSDQFFAILEVAMSSTMSCTDPSVRADYHALFSAAHDASECLNRKQKHQLETWSIMAVVANDLFTDDSFVFSKTAGQLKETISKLPIVTEDDDAEEAAILLDQIGTATDGNEETRRDTSGAVAVEEAKDNEADPFGLDALIPSTVKKDERAKAKDAKKEEDFELKRHLRSQREAVITCLDIAARRYKTPWCQTVIDILVQHAHDNVQRFTSKQRDAIEKLWASVREQHVRRKQGKSVNGKLDVTAFEWLQEKYSTETISIRRAVGSSGERRAQQWLG</sequence>
<dbReference type="PANTHER" id="PTHR36749:SF1">
    <property type="entry name" value="F7O18.3 PROTEIN"/>
    <property type="match status" value="1"/>
</dbReference>
<evidence type="ECO:0000313" key="2">
    <source>
        <dbReference type="EMBL" id="CAI0464709.1"/>
    </source>
</evidence>
<reference evidence="2" key="1">
    <citation type="submission" date="2022-08" db="EMBL/GenBank/DDBJ databases">
        <authorList>
            <person name="Gutierrez-Valencia J."/>
        </authorList>
    </citation>
    <scope>NUCLEOTIDE SEQUENCE</scope>
</reference>
<keyword evidence="3" id="KW-1185">Reference proteome</keyword>
<organism evidence="2 3">
    <name type="scientific">Linum tenue</name>
    <dbReference type="NCBI Taxonomy" id="586396"/>
    <lineage>
        <taxon>Eukaryota</taxon>
        <taxon>Viridiplantae</taxon>
        <taxon>Streptophyta</taxon>
        <taxon>Embryophyta</taxon>
        <taxon>Tracheophyta</taxon>
        <taxon>Spermatophyta</taxon>
        <taxon>Magnoliopsida</taxon>
        <taxon>eudicotyledons</taxon>
        <taxon>Gunneridae</taxon>
        <taxon>Pentapetalae</taxon>
        <taxon>rosids</taxon>
        <taxon>fabids</taxon>
        <taxon>Malpighiales</taxon>
        <taxon>Linaceae</taxon>
        <taxon>Linum</taxon>
    </lineage>
</organism>
<comment type="caution">
    <text evidence="2">The sequence shown here is derived from an EMBL/GenBank/DDBJ whole genome shotgun (WGS) entry which is preliminary data.</text>
</comment>
<dbReference type="Proteomes" id="UP001154282">
    <property type="component" value="Unassembled WGS sequence"/>
</dbReference>
<protein>
    <submittedName>
        <fullName evidence="2">Uncharacterized protein</fullName>
    </submittedName>
</protein>